<keyword evidence="2" id="KW-1185">Reference proteome</keyword>
<sequence length="174" mass="20643">MKISVERLIKEGDISPLRWGMNGDDLARVLPGSFGIIQDYRRQRCPWLDFDGIEFYFDEDFYLGLNQLIIQAWRITRRDWAHHRHFDLAWIRQRLTYRKVLGHLQRLGWAYEVWPSGGAYQSPLLLVQGRAAFLFYYDEVATDDLELCKIVLYNPGQAQWLRQRLADMHPGANR</sequence>
<dbReference type="EMBL" id="RXOF01000003">
    <property type="protein sequence ID" value="RTQ51501.1"/>
    <property type="molecule type" value="Genomic_DNA"/>
</dbReference>
<evidence type="ECO:0000313" key="1">
    <source>
        <dbReference type="EMBL" id="RTQ51501.1"/>
    </source>
</evidence>
<dbReference type="OrthoDB" id="883335at2"/>
<organism evidence="1 2">
    <name type="scientific">Hymenobacter gummosus</name>
    <dbReference type="NCBI Taxonomy" id="1776032"/>
    <lineage>
        <taxon>Bacteria</taxon>
        <taxon>Pseudomonadati</taxon>
        <taxon>Bacteroidota</taxon>
        <taxon>Cytophagia</taxon>
        <taxon>Cytophagales</taxon>
        <taxon>Hymenobacteraceae</taxon>
        <taxon>Hymenobacter</taxon>
    </lineage>
</organism>
<comment type="caution">
    <text evidence="1">The sequence shown here is derived from an EMBL/GenBank/DDBJ whole genome shotgun (WGS) entry which is preliminary data.</text>
</comment>
<reference evidence="1 2" key="1">
    <citation type="submission" date="2018-12" db="EMBL/GenBank/DDBJ databases">
        <title>Hymenobacter gummosus sp. nov., isolated from a spring.</title>
        <authorList>
            <person name="Nie L."/>
        </authorList>
    </citation>
    <scope>NUCLEOTIDE SEQUENCE [LARGE SCALE GENOMIC DNA]</scope>
    <source>
        <strain evidence="1 2">KCTC 52166</strain>
    </source>
</reference>
<dbReference type="Proteomes" id="UP000282184">
    <property type="component" value="Unassembled WGS sequence"/>
</dbReference>
<gene>
    <name evidence="1" type="ORF">EJV47_06785</name>
</gene>
<name>A0A3S0HAQ6_9BACT</name>
<accession>A0A3S0HAQ6</accession>
<proteinExistence type="predicted"/>
<evidence type="ECO:0000313" key="2">
    <source>
        <dbReference type="Proteomes" id="UP000282184"/>
    </source>
</evidence>
<dbReference type="AlphaFoldDB" id="A0A3S0HAQ6"/>
<protein>
    <submittedName>
        <fullName evidence="1">Uncharacterized protein</fullName>
    </submittedName>
</protein>
<dbReference type="RefSeq" id="WP_126692393.1">
    <property type="nucleotide sequence ID" value="NZ_RXOF01000003.1"/>
</dbReference>